<evidence type="ECO:0000256" key="1">
    <source>
        <dbReference type="SAM" id="Phobius"/>
    </source>
</evidence>
<evidence type="ECO:0000313" key="3">
    <source>
        <dbReference type="Proteomes" id="UP000568050"/>
    </source>
</evidence>
<gene>
    <name evidence="2" type="ORF">FHX50_000127</name>
</gene>
<organism evidence="2 3">
    <name type="scientific">Helcobacillus massiliensis</name>
    <dbReference type="NCBI Taxonomy" id="521392"/>
    <lineage>
        <taxon>Bacteria</taxon>
        <taxon>Bacillati</taxon>
        <taxon>Actinomycetota</taxon>
        <taxon>Actinomycetes</taxon>
        <taxon>Micrococcales</taxon>
        <taxon>Dermabacteraceae</taxon>
        <taxon>Helcobacillus</taxon>
    </lineage>
</organism>
<keyword evidence="1" id="KW-0472">Membrane</keyword>
<evidence type="ECO:0008006" key="4">
    <source>
        <dbReference type="Google" id="ProtNLM"/>
    </source>
</evidence>
<name>A0A839QSS2_9MICO</name>
<feature type="transmembrane region" description="Helical" evidence="1">
    <location>
        <begin position="208"/>
        <end position="229"/>
    </location>
</feature>
<accession>A0A839QSS2</accession>
<dbReference type="Pfam" id="PF06168">
    <property type="entry name" value="DUF981"/>
    <property type="match status" value="1"/>
</dbReference>
<keyword evidence="1" id="KW-1133">Transmembrane helix</keyword>
<feature type="transmembrane region" description="Helical" evidence="1">
    <location>
        <begin position="48"/>
        <end position="66"/>
    </location>
</feature>
<feature type="transmembrane region" description="Helical" evidence="1">
    <location>
        <begin position="78"/>
        <end position="99"/>
    </location>
</feature>
<reference evidence="2 3" key="1">
    <citation type="submission" date="2020-08" db="EMBL/GenBank/DDBJ databases">
        <title>Sequencing the genomes of 1000 actinobacteria strains.</title>
        <authorList>
            <person name="Klenk H.-P."/>
        </authorList>
    </citation>
    <scope>NUCLEOTIDE SEQUENCE [LARGE SCALE GENOMIC DNA]</scope>
    <source>
        <strain evidence="2 3">DSM 23040</strain>
    </source>
</reference>
<dbReference type="InterPro" id="IPR009324">
    <property type="entry name" value="DUF981"/>
</dbReference>
<keyword evidence="3" id="KW-1185">Reference proteome</keyword>
<feature type="transmembrane region" description="Helical" evidence="1">
    <location>
        <begin position="166"/>
        <end position="187"/>
    </location>
</feature>
<dbReference type="Proteomes" id="UP000568050">
    <property type="component" value="Unassembled WGS sequence"/>
</dbReference>
<evidence type="ECO:0000313" key="2">
    <source>
        <dbReference type="EMBL" id="MBB3021879.1"/>
    </source>
</evidence>
<keyword evidence="1" id="KW-0812">Transmembrane</keyword>
<dbReference type="RefSeq" id="WP_183373554.1">
    <property type="nucleotide sequence ID" value="NZ_CBCSFZ010000017.1"/>
</dbReference>
<dbReference type="EMBL" id="JACHWP010000001">
    <property type="protein sequence ID" value="MBB3021879.1"/>
    <property type="molecule type" value="Genomic_DNA"/>
</dbReference>
<dbReference type="AlphaFoldDB" id="A0A839QSS2"/>
<sequence length="244" mass="26234">MIIYNTIMALAVGAALLTLIQFGRTVLTGEPNPTGTIAGRASLDGYSLIFGILGVILTVTGLHMTLTWPLNALPFDNIIFGEPSLAFGLLLLAASFYIWSRRSELAEMPDPGVHLAQVLGPFRFWFIGLGLALIAVFFVGNIFQLFAAPPHEPISGAFAQWPWLEAFIISGLYGINGLALVLLPTALKSTASQSPDSGAVRPSGLLRAVGWMLAVPGVFWLLFGALNYYTHVGMISNEIEMGLR</sequence>
<protein>
    <recommendedName>
        <fullName evidence="4">DUF981 family protein</fullName>
    </recommendedName>
</protein>
<feature type="transmembrane region" description="Helical" evidence="1">
    <location>
        <begin position="124"/>
        <end position="146"/>
    </location>
</feature>
<comment type="caution">
    <text evidence="2">The sequence shown here is derived from an EMBL/GenBank/DDBJ whole genome shotgun (WGS) entry which is preliminary data.</text>
</comment>
<proteinExistence type="predicted"/>